<feature type="domain" description="Secretion system C-terminal sorting" evidence="12">
    <location>
        <begin position="1012"/>
        <end position="1084"/>
    </location>
</feature>
<dbReference type="InterPro" id="IPR011096">
    <property type="entry name" value="FTP_domain"/>
</dbReference>
<accession>A0ABW0I596</accession>
<dbReference type="Gene3D" id="3.10.450.490">
    <property type="match status" value="1"/>
</dbReference>
<evidence type="ECO:0000256" key="2">
    <source>
        <dbReference type="ARBA" id="ARBA00022670"/>
    </source>
</evidence>
<feature type="domain" description="Peptidase M4" evidence="9">
    <location>
        <begin position="276"/>
        <end position="437"/>
    </location>
</feature>
<dbReference type="PANTHER" id="PTHR33794">
    <property type="entry name" value="BACILLOLYSIN"/>
    <property type="match status" value="1"/>
</dbReference>
<keyword evidence="2" id="KW-0645">Protease</keyword>
<comment type="caution">
    <text evidence="13">The sequence shown here is derived from an EMBL/GenBank/DDBJ whole genome shotgun (WGS) entry which is preliminary data.</text>
</comment>
<feature type="signal peptide" evidence="8">
    <location>
        <begin position="1"/>
        <end position="18"/>
    </location>
</feature>
<dbReference type="Gene3D" id="3.10.170.10">
    <property type="match status" value="1"/>
</dbReference>
<dbReference type="SUPFAM" id="SSF69322">
    <property type="entry name" value="Tricorn protease domain 2"/>
    <property type="match status" value="1"/>
</dbReference>
<dbReference type="InterPro" id="IPR027268">
    <property type="entry name" value="Peptidase_M4/M1_CTD_sf"/>
</dbReference>
<gene>
    <name evidence="13" type="ORF">ACFPMF_00400</name>
</gene>
<feature type="domain" description="Peptidase M4 C-terminal" evidence="10">
    <location>
        <begin position="440"/>
        <end position="594"/>
    </location>
</feature>
<evidence type="ECO:0000259" key="9">
    <source>
        <dbReference type="Pfam" id="PF01447"/>
    </source>
</evidence>
<dbReference type="Gene3D" id="2.120.10.30">
    <property type="entry name" value="TolB, C-terminal domain"/>
    <property type="match status" value="1"/>
</dbReference>
<keyword evidence="5" id="KW-0378">Hydrolase</keyword>
<dbReference type="EMBL" id="JBHSMA010000001">
    <property type="protein sequence ID" value="MFC5407750.1"/>
    <property type="molecule type" value="Genomic_DNA"/>
</dbReference>
<sequence>MKSILSTVLLACTVGAMAQTPEGGFGRKLKTQAPTPGLAQKLNAEVGPVSDRNGNFRLAAGANGPQFSTQPLRLKVVRDTSSRLPVYIENRTPVPATTKAARLNAREAAFSFMNQVKSLLKLEKPEEHFAITRTETDQLGQTHIRMAQTFQGVPVYGSELIAHLTNGTVTLLNGQYTLIKNVNTTPRLSLQAATDRAFQDVGKETVVRVFGQNLLGSQPSTGSLCLYPVGDKTVLAYEITLRPNFIERWQYVIDAQTGAVLNKFNHTCGVDGPVKATGKDLNGVTQNLQTYQSGSSYYLIDASRSMFDAKASTMPQKPVGAIVTYDARNKQEADGSMKLYYITSKNNTDWNATGLSAHANAAFAYEYFLKTHKRNSLNGKGGSILSIINVVEDDGKGMDNAFWNGDYMGYGNGNTRFKPLAGGLDAAGHEMTHGVIENSANLVYQDQSGAINESLADVFGVLIDRDDWNVGEDVVLKSAYPTGAMRSMSNPNQNGASVRGYQPKTMDQFVTTKEDNGGVHINSGIPNYAFYLFATKIGKDKAEQVYYRAMTNYLTRTSKFLDLRLAVIRAAGDLYGADNAEAKAAREAFDAVGIVETTTKPDEPKDLPVNNGTDMLLLYSVGDQKLYTAPMSTGNLTARVKAQVKHKPSITDDGKVAYYVTEDGRIRAVTLTGAVEEVVISNETIWDNVAISRDGTKLAALTKEKDKSIWVYSYDLKKWKQFPLYNPTSAEGVKTGEVEYADSFEWDHDGRFLVYDAYNKLKNSDGEDLDYWDVGFMNVWDTSAKNFADGSILKLFSNLEDGESVGNPCFSKNSPNIIAFDYYHSIDESYQILAGNLETGKLSAVINNVTIGYPDYSRLDDRLVFNTLSKDGDVEMVATIELQADKISPKGEVKGLYDNAKWAVLYAPGTRAEVGKKSQTITFNEIPDRYADDGSFTLVATASSNLPVGFSIVSGPATLSGNKLTPTKPGVVTVRATQPGNDQYLAATPVERKFNVLAVTGTEPTWADALKLYPNPVTTSLTVELPQGEYFEALTLTTVSGVTLIQQPTKNRSNRVTLDTSQVPSGFYVLNVQTPKGTAHRKVVKP</sequence>
<dbReference type="InterPro" id="IPR026444">
    <property type="entry name" value="Secre_tail"/>
</dbReference>
<evidence type="ECO:0000256" key="6">
    <source>
        <dbReference type="ARBA" id="ARBA00022833"/>
    </source>
</evidence>
<proteinExistence type="inferred from homology"/>
<keyword evidence="4 8" id="KW-0732">Signal</keyword>
<evidence type="ECO:0000259" key="11">
    <source>
        <dbReference type="Pfam" id="PF07504"/>
    </source>
</evidence>
<evidence type="ECO:0000256" key="1">
    <source>
        <dbReference type="ARBA" id="ARBA00009388"/>
    </source>
</evidence>
<dbReference type="Pfam" id="PF07504">
    <property type="entry name" value="FTP"/>
    <property type="match status" value="1"/>
</dbReference>
<dbReference type="RefSeq" id="WP_379840435.1">
    <property type="nucleotide sequence ID" value="NZ_JBHSMA010000001.1"/>
</dbReference>
<evidence type="ECO:0000313" key="13">
    <source>
        <dbReference type="EMBL" id="MFC5407750.1"/>
    </source>
</evidence>
<evidence type="ECO:0000256" key="7">
    <source>
        <dbReference type="ARBA" id="ARBA00023049"/>
    </source>
</evidence>
<evidence type="ECO:0000256" key="8">
    <source>
        <dbReference type="SAM" id="SignalP"/>
    </source>
</evidence>
<dbReference type="InterPro" id="IPR011042">
    <property type="entry name" value="6-blade_b-propeller_TolB-like"/>
</dbReference>
<dbReference type="InterPro" id="IPR013856">
    <property type="entry name" value="Peptidase_M4_domain"/>
</dbReference>
<evidence type="ECO:0000256" key="3">
    <source>
        <dbReference type="ARBA" id="ARBA00022723"/>
    </source>
</evidence>
<keyword evidence="3" id="KW-0479">Metal-binding</keyword>
<dbReference type="Pfam" id="PF18962">
    <property type="entry name" value="Por_Secre_tail"/>
    <property type="match status" value="1"/>
</dbReference>
<dbReference type="Proteomes" id="UP001596106">
    <property type="component" value="Unassembled WGS sequence"/>
</dbReference>
<dbReference type="Pfam" id="PF01447">
    <property type="entry name" value="Peptidase_M4"/>
    <property type="match status" value="1"/>
</dbReference>
<keyword evidence="6" id="KW-0862">Zinc</keyword>
<evidence type="ECO:0000256" key="4">
    <source>
        <dbReference type="ARBA" id="ARBA00022729"/>
    </source>
</evidence>
<dbReference type="InterPro" id="IPR001570">
    <property type="entry name" value="Peptidase_M4_C_domain"/>
</dbReference>
<dbReference type="Pfam" id="PF02868">
    <property type="entry name" value="Peptidase_M4_C"/>
    <property type="match status" value="1"/>
</dbReference>
<keyword evidence="7" id="KW-0482">Metalloprotease</keyword>
<organism evidence="13 14">
    <name type="scientific">Larkinella bovis</name>
    <dbReference type="NCBI Taxonomy" id="683041"/>
    <lineage>
        <taxon>Bacteria</taxon>
        <taxon>Pseudomonadati</taxon>
        <taxon>Bacteroidota</taxon>
        <taxon>Cytophagia</taxon>
        <taxon>Cytophagales</taxon>
        <taxon>Spirosomataceae</taxon>
        <taxon>Larkinella</taxon>
    </lineage>
</organism>
<dbReference type="Gene3D" id="1.10.390.10">
    <property type="entry name" value="Neutral Protease Domain 2"/>
    <property type="match status" value="1"/>
</dbReference>
<dbReference type="NCBIfam" id="TIGR04183">
    <property type="entry name" value="Por_Secre_tail"/>
    <property type="match status" value="1"/>
</dbReference>
<evidence type="ECO:0000313" key="14">
    <source>
        <dbReference type="Proteomes" id="UP001596106"/>
    </source>
</evidence>
<reference evidence="14" key="1">
    <citation type="journal article" date="2019" name="Int. J. Syst. Evol. Microbiol.">
        <title>The Global Catalogue of Microorganisms (GCM) 10K type strain sequencing project: providing services to taxonomists for standard genome sequencing and annotation.</title>
        <authorList>
            <consortium name="The Broad Institute Genomics Platform"/>
            <consortium name="The Broad Institute Genome Sequencing Center for Infectious Disease"/>
            <person name="Wu L."/>
            <person name="Ma J."/>
        </authorList>
    </citation>
    <scope>NUCLEOTIDE SEQUENCE [LARGE SCALE GENOMIC DNA]</scope>
    <source>
        <strain evidence="14">CCUG 55250</strain>
    </source>
</reference>
<dbReference type="PRINTS" id="PR00730">
    <property type="entry name" value="THERMOLYSIN"/>
</dbReference>
<evidence type="ECO:0000256" key="5">
    <source>
        <dbReference type="ARBA" id="ARBA00022801"/>
    </source>
</evidence>
<dbReference type="InterPro" id="IPR023612">
    <property type="entry name" value="Peptidase_M4"/>
</dbReference>
<comment type="similarity">
    <text evidence="1">Belongs to the peptidase M4 family.</text>
</comment>
<keyword evidence="14" id="KW-1185">Reference proteome</keyword>
<dbReference type="InterPro" id="IPR050728">
    <property type="entry name" value="Zinc_Metalloprotease_M4"/>
</dbReference>
<feature type="domain" description="FTP" evidence="11">
    <location>
        <begin position="128"/>
        <end position="176"/>
    </location>
</feature>
<dbReference type="CDD" id="cd09597">
    <property type="entry name" value="M4_TLP"/>
    <property type="match status" value="1"/>
</dbReference>
<protein>
    <submittedName>
        <fullName evidence="13">M4 family metallopeptidase</fullName>
    </submittedName>
</protein>
<evidence type="ECO:0000259" key="12">
    <source>
        <dbReference type="Pfam" id="PF18962"/>
    </source>
</evidence>
<dbReference type="SUPFAM" id="SSF55486">
    <property type="entry name" value="Metalloproteases ('zincins'), catalytic domain"/>
    <property type="match status" value="1"/>
</dbReference>
<evidence type="ECO:0000259" key="10">
    <source>
        <dbReference type="Pfam" id="PF02868"/>
    </source>
</evidence>
<dbReference type="PANTHER" id="PTHR33794:SF1">
    <property type="entry name" value="BACILLOLYSIN"/>
    <property type="match status" value="1"/>
</dbReference>
<feature type="chain" id="PRO_5047461151" evidence="8">
    <location>
        <begin position="19"/>
        <end position="1086"/>
    </location>
</feature>
<name>A0ABW0I596_9BACT</name>